<dbReference type="GO" id="GO:0005737">
    <property type="term" value="C:cytoplasm"/>
    <property type="evidence" value="ECO:0007669"/>
    <property type="project" value="TreeGrafter"/>
</dbReference>
<evidence type="ECO:0000256" key="6">
    <source>
        <dbReference type="ARBA" id="ARBA00023239"/>
    </source>
</evidence>
<dbReference type="GO" id="GO:0008270">
    <property type="term" value="F:zinc ion binding"/>
    <property type="evidence" value="ECO:0007669"/>
    <property type="project" value="UniProtKB-UniRule"/>
</dbReference>
<gene>
    <name evidence="11" type="primary">LOC115890146</name>
</gene>
<dbReference type="KEGG" id="soy:115890146"/>
<dbReference type="PROSITE" id="PS00162">
    <property type="entry name" value="ALPHA_CA_1"/>
    <property type="match status" value="1"/>
</dbReference>
<dbReference type="CDD" id="cd00326">
    <property type="entry name" value="alpha_CA"/>
    <property type="match status" value="1"/>
</dbReference>
<proteinExistence type="inferred from homology"/>
<reference evidence="11" key="1">
    <citation type="submission" date="2025-08" db="UniProtKB">
        <authorList>
            <consortium name="RefSeq"/>
        </authorList>
    </citation>
    <scope>IDENTIFICATION</scope>
    <source>
        <tissue evidence="11">Gonads</tissue>
    </source>
</reference>
<evidence type="ECO:0000313" key="10">
    <source>
        <dbReference type="Proteomes" id="UP000504635"/>
    </source>
</evidence>
<dbReference type="Gene3D" id="3.10.200.10">
    <property type="entry name" value="Alpha carbonic anhydrase"/>
    <property type="match status" value="1"/>
</dbReference>
<dbReference type="EC" id="4.2.1.1" evidence="3 8"/>
<feature type="domain" description="Alpha-carbonic anhydrase" evidence="9">
    <location>
        <begin position="31"/>
        <end position="293"/>
    </location>
</feature>
<dbReference type="InterPro" id="IPR023561">
    <property type="entry name" value="Carbonic_anhydrase_a-class"/>
</dbReference>
<evidence type="ECO:0000259" key="9">
    <source>
        <dbReference type="PROSITE" id="PS51144"/>
    </source>
</evidence>
<keyword evidence="5 8" id="KW-0862">Zinc</keyword>
<dbReference type="GeneID" id="115890146"/>
<dbReference type="AlphaFoldDB" id="A0A6J2YSE4"/>
<keyword evidence="6 8" id="KW-0456">Lyase</keyword>
<dbReference type="SUPFAM" id="SSF51069">
    <property type="entry name" value="Carbonic anhydrase"/>
    <property type="match status" value="1"/>
</dbReference>
<dbReference type="RefSeq" id="XP_030766166.1">
    <property type="nucleotide sequence ID" value="XM_030910306.1"/>
</dbReference>
<evidence type="ECO:0000256" key="2">
    <source>
        <dbReference type="ARBA" id="ARBA00010718"/>
    </source>
</evidence>
<dbReference type="PANTHER" id="PTHR18952:SF141">
    <property type="entry name" value="CARBONIC ANHYDRASE"/>
    <property type="match status" value="1"/>
</dbReference>
<dbReference type="OrthoDB" id="429145at2759"/>
<dbReference type="InterPro" id="IPR018338">
    <property type="entry name" value="Carbonic_anhydrase_a-class_CS"/>
</dbReference>
<dbReference type="InParanoid" id="A0A6J2YSE4"/>
<protein>
    <recommendedName>
        <fullName evidence="3 8">Carbonic anhydrase</fullName>
        <ecNumber evidence="3 8">4.2.1.1</ecNumber>
    </recommendedName>
</protein>
<evidence type="ECO:0000256" key="5">
    <source>
        <dbReference type="ARBA" id="ARBA00022833"/>
    </source>
</evidence>
<comment type="function">
    <text evidence="8">Reversible hydration of carbon dioxide.</text>
</comment>
<dbReference type="GO" id="GO:0004089">
    <property type="term" value="F:carbonate dehydratase activity"/>
    <property type="evidence" value="ECO:0007669"/>
    <property type="project" value="UniProtKB-UniRule"/>
</dbReference>
<evidence type="ECO:0000256" key="4">
    <source>
        <dbReference type="ARBA" id="ARBA00022723"/>
    </source>
</evidence>
<sequence>MNKQNILLRLKVTRNKDRLVITSNGLQLMPLEWGYNEDNGPDKWAQCYPEANGQRQSPIDIVPIDLKTINTNRRLTWKYIPENVVDVTNPGYCWKVHVNGEGSELSGGPLEGRYILEQFHCHWGKTNQEGSEHTINGEKYAGELHLVHWNASKYSSFNEAAKHPDGLCVLGVFLKPGRKNLELDKIVCQLNKIQYMGETAKILVPVNPGAFLPQDSGYYTYQGSLTTPPCSECVIWIVFKDPLEISQEQLESFRCLRSFCLEDQCPCDEFKGYVKTNFRPTLPLNEREVKECRI</sequence>
<dbReference type="PROSITE" id="PS51144">
    <property type="entry name" value="ALPHA_CA_2"/>
    <property type="match status" value="1"/>
</dbReference>
<evidence type="ECO:0000256" key="8">
    <source>
        <dbReference type="RuleBase" id="RU367011"/>
    </source>
</evidence>
<dbReference type="InterPro" id="IPR036398">
    <property type="entry name" value="CA_dom_sf"/>
</dbReference>
<evidence type="ECO:0000256" key="7">
    <source>
        <dbReference type="ARBA" id="ARBA00048348"/>
    </source>
</evidence>
<comment type="catalytic activity">
    <reaction evidence="7 8">
        <text>hydrogencarbonate + H(+) = CO2 + H2O</text>
        <dbReference type="Rhea" id="RHEA:10748"/>
        <dbReference type="ChEBI" id="CHEBI:15377"/>
        <dbReference type="ChEBI" id="CHEBI:15378"/>
        <dbReference type="ChEBI" id="CHEBI:16526"/>
        <dbReference type="ChEBI" id="CHEBI:17544"/>
        <dbReference type="EC" id="4.2.1.1"/>
    </reaction>
</comment>
<name>A0A6J2YSE4_SITOR</name>
<dbReference type="PANTHER" id="PTHR18952">
    <property type="entry name" value="CARBONIC ANHYDRASE"/>
    <property type="match status" value="1"/>
</dbReference>
<dbReference type="SMART" id="SM01057">
    <property type="entry name" value="Carb_anhydrase"/>
    <property type="match status" value="1"/>
</dbReference>
<accession>A0A6J2YSE4</accession>
<evidence type="ECO:0000256" key="3">
    <source>
        <dbReference type="ARBA" id="ARBA00012925"/>
    </source>
</evidence>
<comment type="similarity">
    <text evidence="2 8">Belongs to the alpha-carbonic anhydrase family.</text>
</comment>
<organism evidence="10 11">
    <name type="scientific">Sitophilus oryzae</name>
    <name type="common">Rice weevil</name>
    <name type="synonym">Curculio oryzae</name>
    <dbReference type="NCBI Taxonomy" id="7048"/>
    <lineage>
        <taxon>Eukaryota</taxon>
        <taxon>Metazoa</taxon>
        <taxon>Ecdysozoa</taxon>
        <taxon>Arthropoda</taxon>
        <taxon>Hexapoda</taxon>
        <taxon>Insecta</taxon>
        <taxon>Pterygota</taxon>
        <taxon>Neoptera</taxon>
        <taxon>Endopterygota</taxon>
        <taxon>Coleoptera</taxon>
        <taxon>Polyphaga</taxon>
        <taxon>Cucujiformia</taxon>
        <taxon>Curculionidae</taxon>
        <taxon>Dryophthorinae</taxon>
        <taxon>Sitophilus</taxon>
    </lineage>
</organism>
<keyword evidence="10" id="KW-1185">Reference proteome</keyword>
<evidence type="ECO:0000313" key="11">
    <source>
        <dbReference type="RefSeq" id="XP_030766166.1"/>
    </source>
</evidence>
<dbReference type="InterPro" id="IPR001148">
    <property type="entry name" value="CA_dom"/>
</dbReference>
<dbReference type="FunCoup" id="A0A6J2YSE4">
    <property type="interactions" value="54"/>
</dbReference>
<evidence type="ECO:0000256" key="1">
    <source>
        <dbReference type="ARBA" id="ARBA00001947"/>
    </source>
</evidence>
<keyword evidence="4 8" id="KW-0479">Metal-binding</keyword>
<comment type="cofactor">
    <cofactor evidence="1 8">
        <name>Zn(2+)</name>
        <dbReference type="ChEBI" id="CHEBI:29105"/>
    </cofactor>
</comment>
<dbReference type="Proteomes" id="UP000504635">
    <property type="component" value="Unplaced"/>
</dbReference>
<dbReference type="Pfam" id="PF00194">
    <property type="entry name" value="Carb_anhydrase"/>
    <property type="match status" value="1"/>
</dbReference>